<proteinExistence type="predicted"/>
<dbReference type="EMBL" id="CM046388">
    <property type="protein sequence ID" value="KAI8571243.1"/>
    <property type="molecule type" value="Genomic_DNA"/>
</dbReference>
<name>A0ACC0Q2M6_RHOML</name>
<accession>A0ACC0Q2M6</accession>
<keyword evidence="2" id="KW-1185">Reference proteome</keyword>
<organism evidence="1 2">
    <name type="scientific">Rhododendron molle</name>
    <name type="common">Chinese azalea</name>
    <name type="synonym">Azalea mollis</name>
    <dbReference type="NCBI Taxonomy" id="49168"/>
    <lineage>
        <taxon>Eukaryota</taxon>
        <taxon>Viridiplantae</taxon>
        <taxon>Streptophyta</taxon>
        <taxon>Embryophyta</taxon>
        <taxon>Tracheophyta</taxon>
        <taxon>Spermatophyta</taxon>
        <taxon>Magnoliopsida</taxon>
        <taxon>eudicotyledons</taxon>
        <taxon>Gunneridae</taxon>
        <taxon>Pentapetalae</taxon>
        <taxon>asterids</taxon>
        <taxon>Ericales</taxon>
        <taxon>Ericaceae</taxon>
        <taxon>Ericoideae</taxon>
        <taxon>Rhodoreae</taxon>
        <taxon>Rhododendron</taxon>
    </lineage>
</organism>
<evidence type="ECO:0000313" key="2">
    <source>
        <dbReference type="Proteomes" id="UP001062846"/>
    </source>
</evidence>
<protein>
    <submittedName>
        <fullName evidence="1">Uncharacterized protein</fullName>
    </submittedName>
</protein>
<reference evidence="1" key="1">
    <citation type="submission" date="2022-02" db="EMBL/GenBank/DDBJ databases">
        <title>Plant Genome Project.</title>
        <authorList>
            <person name="Zhang R.-G."/>
        </authorList>
    </citation>
    <scope>NUCLEOTIDE SEQUENCE</scope>
    <source>
        <strain evidence="1">AT1</strain>
    </source>
</reference>
<dbReference type="Proteomes" id="UP001062846">
    <property type="component" value="Chromosome 1"/>
</dbReference>
<sequence length="125" mass="14638">MQASVQCRSVGMVMKEVDDDVEFSLDLWSRENKTSQKFLQDPNDFSDQFGSIQENSLTQGKTSTLRKRKSGADDFLSSESDKQIMSGFLQHLETLCFPHWRRKWEKLQQVSLVFREVIMLFHSLR</sequence>
<evidence type="ECO:0000313" key="1">
    <source>
        <dbReference type="EMBL" id="KAI8571243.1"/>
    </source>
</evidence>
<gene>
    <name evidence="1" type="ORF">RHMOL_Rhmol01G0104300</name>
</gene>
<comment type="caution">
    <text evidence="1">The sequence shown here is derived from an EMBL/GenBank/DDBJ whole genome shotgun (WGS) entry which is preliminary data.</text>
</comment>